<evidence type="ECO:0000259" key="12">
    <source>
        <dbReference type="Pfam" id="PF01225"/>
    </source>
</evidence>
<comment type="catalytic activity">
    <reaction evidence="10 11">
        <text>D-alanyl-D-alanine + UDP-N-acetyl-alpha-D-muramoyl-L-alanyl-gamma-D-glutamyl-meso-2,6-diaminopimelate + ATP = UDP-N-acetyl-alpha-D-muramoyl-L-alanyl-gamma-D-glutamyl-meso-2,6-diaminopimeloyl-D-alanyl-D-alanine + ADP + phosphate + H(+)</text>
        <dbReference type="Rhea" id="RHEA:28374"/>
        <dbReference type="ChEBI" id="CHEBI:15378"/>
        <dbReference type="ChEBI" id="CHEBI:30616"/>
        <dbReference type="ChEBI" id="CHEBI:43474"/>
        <dbReference type="ChEBI" id="CHEBI:57822"/>
        <dbReference type="ChEBI" id="CHEBI:61386"/>
        <dbReference type="ChEBI" id="CHEBI:83905"/>
        <dbReference type="ChEBI" id="CHEBI:456216"/>
        <dbReference type="EC" id="6.3.2.10"/>
    </reaction>
</comment>
<dbReference type="Pfam" id="PF08245">
    <property type="entry name" value="Mur_ligase_M"/>
    <property type="match status" value="1"/>
</dbReference>
<evidence type="ECO:0000256" key="7">
    <source>
        <dbReference type="ARBA" id="ARBA00022984"/>
    </source>
</evidence>
<dbReference type="HAMAP" id="MF_02019">
    <property type="entry name" value="MurF"/>
    <property type="match status" value="1"/>
</dbReference>
<accession>A0A177NJ15</accession>
<evidence type="ECO:0000256" key="5">
    <source>
        <dbReference type="ARBA" id="ARBA00022840"/>
    </source>
</evidence>
<keyword evidence="8 10" id="KW-0131">Cell cycle</keyword>
<dbReference type="SUPFAM" id="SSF53623">
    <property type="entry name" value="MurD-like peptide ligases, catalytic domain"/>
    <property type="match status" value="1"/>
</dbReference>
<comment type="function">
    <text evidence="10 11">Involved in cell wall formation. Catalyzes the final step in the synthesis of UDP-N-acetylmuramoyl-pentapeptide, the precursor of murein.</text>
</comment>
<dbReference type="EC" id="6.3.2.10" evidence="10 11"/>
<dbReference type="InterPro" id="IPR036565">
    <property type="entry name" value="Mur-like_cat_sf"/>
</dbReference>
<dbReference type="GO" id="GO:0051301">
    <property type="term" value="P:cell division"/>
    <property type="evidence" value="ECO:0007669"/>
    <property type="project" value="UniProtKB-KW"/>
</dbReference>
<dbReference type="GO" id="GO:0005524">
    <property type="term" value="F:ATP binding"/>
    <property type="evidence" value="ECO:0007669"/>
    <property type="project" value="UniProtKB-UniRule"/>
</dbReference>
<evidence type="ECO:0000256" key="9">
    <source>
        <dbReference type="ARBA" id="ARBA00023316"/>
    </source>
</evidence>
<evidence type="ECO:0000256" key="1">
    <source>
        <dbReference type="ARBA" id="ARBA00022490"/>
    </source>
</evidence>
<evidence type="ECO:0000313" key="16">
    <source>
        <dbReference type="Proteomes" id="UP000077857"/>
    </source>
</evidence>
<evidence type="ECO:0000256" key="4">
    <source>
        <dbReference type="ARBA" id="ARBA00022741"/>
    </source>
</evidence>
<keyword evidence="9 10" id="KW-0961">Cell wall biogenesis/degradation</keyword>
<evidence type="ECO:0000259" key="13">
    <source>
        <dbReference type="Pfam" id="PF02875"/>
    </source>
</evidence>
<keyword evidence="2 10" id="KW-0436">Ligase</keyword>
<keyword evidence="5 10" id="KW-0067">ATP-binding</keyword>
<protein>
    <recommendedName>
        <fullName evidence="10 11">UDP-N-acetylmuramoyl-tripeptide--D-alanyl-D-alanine ligase</fullName>
        <ecNumber evidence="10 11">6.3.2.10</ecNumber>
    </recommendedName>
    <alternativeName>
        <fullName evidence="10">D-alanyl-D-alanine-adding enzyme</fullName>
    </alternativeName>
</protein>
<dbReference type="InterPro" id="IPR000713">
    <property type="entry name" value="Mur_ligase_N"/>
</dbReference>
<dbReference type="InterPro" id="IPR004101">
    <property type="entry name" value="Mur_ligase_C"/>
</dbReference>
<evidence type="ECO:0000259" key="14">
    <source>
        <dbReference type="Pfam" id="PF08245"/>
    </source>
</evidence>
<dbReference type="InterPro" id="IPR051046">
    <property type="entry name" value="MurCDEF_CellWall_CoF430Synth"/>
</dbReference>
<dbReference type="GO" id="GO:0071555">
    <property type="term" value="P:cell wall organization"/>
    <property type="evidence" value="ECO:0007669"/>
    <property type="project" value="UniProtKB-KW"/>
</dbReference>
<keyword evidence="1 10" id="KW-0963">Cytoplasm</keyword>
<evidence type="ECO:0000256" key="11">
    <source>
        <dbReference type="RuleBase" id="RU004136"/>
    </source>
</evidence>
<evidence type="ECO:0000256" key="6">
    <source>
        <dbReference type="ARBA" id="ARBA00022960"/>
    </source>
</evidence>
<dbReference type="SUPFAM" id="SSF63418">
    <property type="entry name" value="MurE/MurF N-terminal domain"/>
    <property type="match status" value="1"/>
</dbReference>
<keyword evidence="3 10" id="KW-0132">Cell division</keyword>
<evidence type="ECO:0000256" key="2">
    <source>
        <dbReference type="ARBA" id="ARBA00022598"/>
    </source>
</evidence>
<dbReference type="NCBIfam" id="TIGR01143">
    <property type="entry name" value="murF"/>
    <property type="match status" value="1"/>
</dbReference>
<dbReference type="InterPro" id="IPR035911">
    <property type="entry name" value="MurE/MurF_N"/>
</dbReference>
<sequence length="455" mass="47972">MKMLLSEIAQAVNGTLAGADRSVESVSIDTRTLKPGELYLALKGKNFDGHSFIDKAEQAGAGALLLAHACASELPQIVVADTHLALAELAGCWRRQLPVKVAGVTGSNGKTTVKEMIAAIFATHGPTLSTQGNLNNDIGVPLTLLKLDASHRYAVIEMGANHIGEIAYTSRYAQADVSVINNVGAAHIEGFGDLSGVAKTKGEIIESLGPESVAVLNRDDAFYDFWLALAGPRKTCSFGFHPAADVRAEQIETGLDAAGFATRFQLQTGGESIDIRLNLAGAHNVKNALAAAAVALQFGIGLDAIKTGLERLRPVVGRMQPLRGRRNNIVVDDTYNANPSSLHAALEAIAACGESEIWLALGAFGELGPDSPAIHREMGESVRAMGVKRLFATGELARHSVAGFGAGARYYDTQEQLIADLAAELSGRETLLVKGSRAQKMENVVAALVDNFRAA</sequence>
<organism evidence="15 16">
    <name type="scientific">Methylomonas koyamae</name>
    <dbReference type="NCBI Taxonomy" id="702114"/>
    <lineage>
        <taxon>Bacteria</taxon>
        <taxon>Pseudomonadati</taxon>
        <taxon>Pseudomonadota</taxon>
        <taxon>Gammaproteobacteria</taxon>
        <taxon>Methylococcales</taxon>
        <taxon>Methylococcaceae</taxon>
        <taxon>Methylomonas</taxon>
    </lineage>
</organism>
<dbReference type="GO" id="GO:0009252">
    <property type="term" value="P:peptidoglycan biosynthetic process"/>
    <property type="evidence" value="ECO:0007669"/>
    <property type="project" value="UniProtKB-UniRule"/>
</dbReference>
<comment type="similarity">
    <text evidence="10">Belongs to the MurCDEF family. MurF subfamily.</text>
</comment>
<keyword evidence="4 10" id="KW-0547">Nucleotide-binding</keyword>
<dbReference type="InterPro" id="IPR036615">
    <property type="entry name" value="Mur_ligase_C_dom_sf"/>
</dbReference>
<dbReference type="GO" id="GO:0047480">
    <property type="term" value="F:UDP-N-acetylmuramoyl-tripeptide-D-alanyl-D-alanine ligase activity"/>
    <property type="evidence" value="ECO:0007669"/>
    <property type="project" value="UniProtKB-UniRule"/>
</dbReference>
<dbReference type="PANTHER" id="PTHR43024">
    <property type="entry name" value="UDP-N-ACETYLMURAMOYL-TRIPEPTIDE--D-ALANYL-D-ALANINE LIGASE"/>
    <property type="match status" value="1"/>
</dbReference>
<dbReference type="GO" id="GO:0008360">
    <property type="term" value="P:regulation of cell shape"/>
    <property type="evidence" value="ECO:0007669"/>
    <property type="project" value="UniProtKB-KW"/>
</dbReference>
<comment type="caution">
    <text evidence="15">The sequence shown here is derived from an EMBL/GenBank/DDBJ whole genome shotgun (WGS) entry which is preliminary data.</text>
</comment>
<dbReference type="RefSeq" id="WP_082877616.1">
    <property type="nucleotide sequence ID" value="NZ_LUUJ01000067.1"/>
</dbReference>
<evidence type="ECO:0000256" key="3">
    <source>
        <dbReference type="ARBA" id="ARBA00022618"/>
    </source>
</evidence>
<keyword evidence="7 10" id="KW-0573">Peptidoglycan synthesis</keyword>
<dbReference type="InterPro" id="IPR005863">
    <property type="entry name" value="UDP-N-AcMur_synth"/>
</dbReference>
<reference evidence="15 16" key="1">
    <citation type="submission" date="2016-03" db="EMBL/GenBank/DDBJ databases">
        <authorList>
            <person name="Ploux O."/>
        </authorList>
    </citation>
    <scope>NUCLEOTIDE SEQUENCE [LARGE SCALE GENOMIC DNA]</scope>
    <source>
        <strain evidence="15 16">R-45378</strain>
    </source>
</reference>
<comment type="pathway">
    <text evidence="10 11">Cell wall biogenesis; peptidoglycan biosynthesis.</text>
</comment>
<dbReference type="Proteomes" id="UP000077857">
    <property type="component" value="Unassembled WGS sequence"/>
</dbReference>
<keyword evidence="6 10" id="KW-0133">Cell shape</keyword>
<dbReference type="Gene3D" id="3.40.1190.10">
    <property type="entry name" value="Mur-like, catalytic domain"/>
    <property type="match status" value="1"/>
</dbReference>
<evidence type="ECO:0000256" key="8">
    <source>
        <dbReference type="ARBA" id="ARBA00023306"/>
    </source>
</evidence>
<evidence type="ECO:0000256" key="10">
    <source>
        <dbReference type="HAMAP-Rule" id="MF_02019"/>
    </source>
</evidence>
<dbReference type="SUPFAM" id="SSF53244">
    <property type="entry name" value="MurD-like peptide ligases, peptide-binding domain"/>
    <property type="match status" value="1"/>
</dbReference>
<dbReference type="Pfam" id="PF01225">
    <property type="entry name" value="Mur_ligase"/>
    <property type="match status" value="1"/>
</dbReference>
<dbReference type="PANTHER" id="PTHR43024:SF1">
    <property type="entry name" value="UDP-N-ACETYLMURAMOYL-TRIPEPTIDE--D-ALANYL-D-ALANINE LIGASE"/>
    <property type="match status" value="1"/>
</dbReference>
<dbReference type="Gene3D" id="3.90.190.20">
    <property type="entry name" value="Mur ligase, C-terminal domain"/>
    <property type="match status" value="1"/>
</dbReference>
<dbReference type="GO" id="GO:0005737">
    <property type="term" value="C:cytoplasm"/>
    <property type="evidence" value="ECO:0007669"/>
    <property type="project" value="UniProtKB-SubCell"/>
</dbReference>
<name>A0A177NJ15_9GAMM</name>
<feature type="binding site" evidence="10">
    <location>
        <begin position="106"/>
        <end position="112"/>
    </location>
    <ligand>
        <name>ATP</name>
        <dbReference type="ChEBI" id="CHEBI:30616"/>
    </ligand>
</feature>
<feature type="domain" description="Mur ligase N-terminal catalytic" evidence="12">
    <location>
        <begin position="23"/>
        <end position="80"/>
    </location>
</feature>
<feature type="domain" description="Mur ligase C-terminal" evidence="13">
    <location>
        <begin position="317"/>
        <end position="437"/>
    </location>
</feature>
<dbReference type="EMBL" id="LUUJ01000067">
    <property type="protein sequence ID" value="OAI17423.1"/>
    <property type="molecule type" value="Genomic_DNA"/>
</dbReference>
<dbReference type="InterPro" id="IPR013221">
    <property type="entry name" value="Mur_ligase_cen"/>
</dbReference>
<dbReference type="UniPathway" id="UPA00219"/>
<proteinExistence type="inferred from homology"/>
<dbReference type="Gene3D" id="3.40.1390.10">
    <property type="entry name" value="MurE/MurF, N-terminal domain"/>
    <property type="match status" value="1"/>
</dbReference>
<evidence type="ECO:0000313" key="15">
    <source>
        <dbReference type="EMBL" id="OAI17423.1"/>
    </source>
</evidence>
<feature type="domain" description="Mur ligase central" evidence="14">
    <location>
        <begin position="104"/>
        <end position="295"/>
    </location>
</feature>
<dbReference type="OrthoDB" id="9801978at2"/>
<gene>
    <name evidence="10" type="primary">murF</name>
    <name evidence="15" type="ORF">A1507_10900</name>
</gene>
<comment type="subcellular location">
    <subcellularLocation>
        <location evidence="10 11">Cytoplasm</location>
    </subcellularLocation>
</comment>
<dbReference type="Pfam" id="PF02875">
    <property type="entry name" value="Mur_ligase_C"/>
    <property type="match status" value="1"/>
</dbReference>
<dbReference type="GO" id="GO:0008766">
    <property type="term" value="F:UDP-N-acetylmuramoylalanyl-D-glutamyl-2,6-diaminopimelate-D-alanyl-D-alanine ligase activity"/>
    <property type="evidence" value="ECO:0007669"/>
    <property type="project" value="RHEA"/>
</dbReference>
<dbReference type="AlphaFoldDB" id="A0A177NJ15"/>